<comment type="caution">
    <text evidence="2">The sequence shown here is derived from an EMBL/GenBank/DDBJ whole genome shotgun (WGS) entry which is preliminary data.</text>
</comment>
<gene>
    <name evidence="2" type="ORF">DFH01_04335</name>
</gene>
<organism evidence="2 3">
    <name type="scientific">Falsiroseomonas bella</name>
    <dbReference type="NCBI Taxonomy" id="2184016"/>
    <lineage>
        <taxon>Bacteria</taxon>
        <taxon>Pseudomonadati</taxon>
        <taxon>Pseudomonadota</taxon>
        <taxon>Alphaproteobacteria</taxon>
        <taxon>Acetobacterales</taxon>
        <taxon>Roseomonadaceae</taxon>
        <taxon>Falsiroseomonas</taxon>
    </lineage>
</organism>
<keyword evidence="3" id="KW-1185">Reference proteome</keyword>
<evidence type="ECO:0000313" key="2">
    <source>
        <dbReference type="EMBL" id="PWS38514.1"/>
    </source>
</evidence>
<sequence>MSNQGDPMCGISQFNNNLGILIKHARNDESILLELLNRNWRIPEGVHARVSFIIDGRTVLSAQMRRASRFQDVLIHEFDALSEGLAFVRRFADGLHMRVVFHEGSEGFWTVPLGGTRRVTDAFINCMLRLYPRTDSQPFDTTAPQRPAPPAPRSQPHDPLAAGPGPLKGPAQ</sequence>
<evidence type="ECO:0000256" key="1">
    <source>
        <dbReference type="SAM" id="MobiDB-lite"/>
    </source>
</evidence>
<dbReference type="Proteomes" id="UP000245765">
    <property type="component" value="Unassembled WGS sequence"/>
</dbReference>
<name>A0A317FHG0_9PROT</name>
<protein>
    <submittedName>
        <fullName evidence="2">Uncharacterized protein</fullName>
    </submittedName>
</protein>
<feature type="region of interest" description="Disordered" evidence="1">
    <location>
        <begin position="135"/>
        <end position="172"/>
    </location>
</feature>
<dbReference type="EMBL" id="QGNA01000001">
    <property type="protein sequence ID" value="PWS38514.1"/>
    <property type="molecule type" value="Genomic_DNA"/>
</dbReference>
<reference evidence="3" key="1">
    <citation type="submission" date="2018-05" db="EMBL/GenBank/DDBJ databases">
        <authorList>
            <person name="Du Z."/>
            <person name="Wang X."/>
        </authorList>
    </citation>
    <scope>NUCLEOTIDE SEQUENCE [LARGE SCALE GENOMIC DNA]</scope>
    <source>
        <strain evidence="3">CQN31</strain>
    </source>
</reference>
<proteinExistence type="predicted"/>
<dbReference type="AlphaFoldDB" id="A0A317FHG0"/>
<accession>A0A317FHG0</accession>
<feature type="compositionally biased region" description="Low complexity" evidence="1">
    <location>
        <begin position="159"/>
        <end position="172"/>
    </location>
</feature>
<evidence type="ECO:0000313" key="3">
    <source>
        <dbReference type="Proteomes" id="UP000245765"/>
    </source>
</evidence>